<protein>
    <submittedName>
        <fullName evidence="2">Uncharacterized protein</fullName>
    </submittedName>
</protein>
<evidence type="ECO:0000313" key="2">
    <source>
        <dbReference type="EMBL" id="KAG9395977.1"/>
    </source>
</evidence>
<organism evidence="2 3">
    <name type="scientific">Carpediemonas membranifera</name>
    <dbReference type="NCBI Taxonomy" id="201153"/>
    <lineage>
        <taxon>Eukaryota</taxon>
        <taxon>Metamonada</taxon>
        <taxon>Carpediemonas-like organisms</taxon>
        <taxon>Carpediemonas</taxon>
    </lineage>
</organism>
<name>A0A8J6E5M3_9EUKA</name>
<feature type="compositionally biased region" description="Polar residues" evidence="1">
    <location>
        <begin position="49"/>
        <end position="58"/>
    </location>
</feature>
<keyword evidence="3" id="KW-1185">Reference proteome</keyword>
<reference evidence="2" key="1">
    <citation type="submission" date="2021-05" db="EMBL/GenBank/DDBJ databases">
        <title>A free-living protist that lacks canonical eukaryotic 1 DNA replication and segregation systems.</title>
        <authorList>
            <person name="Salas-Leiva D.E."/>
            <person name="Tromer E.C."/>
            <person name="Curtis B.A."/>
            <person name="Jerlstrom-Hultqvist J."/>
            <person name="Kolisko M."/>
            <person name="Yi Z."/>
            <person name="Salas-Leiva J.S."/>
            <person name="Gallot-Lavallee L."/>
            <person name="Kops G.J.P.L."/>
            <person name="Archibald J.M."/>
            <person name="Simpson A.G.B."/>
            <person name="Roger A.J."/>
        </authorList>
    </citation>
    <scope>NUCLEOTIDE SEQUENCE</scope>
    <source>
        <strain evidence="2">BICM</strain>
    </source>
</reference>
<dbReference type="Proteomes" id="UP000717585">
    <property type="component" value="Unassembled WGS sequence"/>
</dbReference>
<proteinExistence type="predicted"/>
<dbReference type="EMBL" id="JAHDYR010000007">
    <property type="protein sequence ID" value="KAG9395977.1"/>
    <property type="molecule type" value="Genomic_DNA"/>
</dbReference>
<evidence type="ECO:0000313" key="3">
    <source>
        <dbReference type="Proteomes" id="UP000717585"/>
    </source>
</evidence>
<accession>A0A8J6E5M3</accession>
<feature type="region of interest" description="Disordered" evidence="1">
    <location>
        <begin position="37"/>
        <end position="123"/>
    </location>
</feature>
<sequence length="339" mass="37911">MSSMLNDQDASMRWAHSAHSFDRMTFTSMVNDISKFSASKKSARPQAAEASSHQSPSVINVGESIPEQTKTPPARTPTRGKQTFKPSPVLHAFARQQSIERVKTAPAGPSPRRQSRQPRPAIERLGVSTKPATQVHSMSFDNKTGNSSVTDWRNKHAKTTYIRDYAKGPDQAMRARVSPPRTRARLVRDDEKPMPSLEPATFKFTSAPEAEPDELVLFPDNRTTMRSAYQRPPPPTMSEQEKAVMNSFKERLLHKAPPFFENSAAWSKFYVQTEYQQSMNSTGMRITKQAAAKPGPKLTEAAKQVFKAEAVADVQEYYEGLPPAQQRVFNSLVTEIARS</sequence>
<evidence type="ECO:0000256" key="1">
    <source>
        <dbReference type="SAM" id="MobiDB-lite"/>
    </source>
</evidence>
<dbReference type="AlphaFoldDB" id="A0A8J6E5M3"/>
<gene>
    <name evidence="2" type="ORF">J8273_2326</name>
</gene>
<comment type="caution">
    <text evidence="2">The sequence shown here is derived from an EMBL/GenBank/DDBJ whole genome shotgun (WGS) entry which is preliminary data.</text>
</comment>